<organism evidence="10 11">
    <name type="scientific">Periophthalmus magnuspinnatus</name>
    <dbReference type="NCBI Taxonomy" id="409849"/>
    <lineage>
        <taxon>Eukaryota</taxon>
        <taxon>Metazoa</taxon>
        <taxon>Chordata</taxon>
        <taxon>Craniata</taxon>
        <taxon>Vertebrata</taxon>
        <taxon>Euteleostomi</taxon>
        <taxon>Actinopterygii</taxon>
        <taxon>Neopterygii</taxon>
        <taxon>Teleostei</taxon>
        <taxon>Neoteleostei</taxon>
        <taxon>Acanthomorphata</taxon>
        <taxon>Gobiaria</taxon>
        <taxon>Gobiiformes</taxon>
        <taxon>Gobioidei</taxon>
        <taxon>Gobiidae</taxon>
        <taxon>Oxudercinae</taxon>
        <taxon>Periophthalmus</taxon>
    </lineage>
</organism>
<dbReference type="InterPro" id="IPR055423">
    <property type="entry name" value="Ig_TMEM132_5th"/>
</dbReference>
<accession>A0A3B3ZMS9</accession>
<reference evidence="10" key="1">
    <citation type="submission" date="2025-08" db="UniProtKB">
        <authorList>
            <consortium name="Ensembl"/>
        </authorList>
    </citation>
    <scope>IDENTIFICATION</scope>
</reference>
<evidence type="ECO:0000256" key="5">
    <source>
        <dbReference type="ARBA" id="ARBA00023136"/>
    </source>
</evidence>
<dbReference type="STRING" id="409849.ENSPMGP00000005948"/>
<feature type="domain" description="Transmembrane protein family 132 fourth" evidence="7">
    <location>
        <begin position="3"/>
        <end position="92"/>
    </location>
</feature>
<keyword evidence="5 6" id="KW-0472">Membrane</keyword>
<feature type="domain" description="Transmembrane protein TMEM132 fifth" evidence="8">
    <location>
        <begin position="96"/>
        <end position="212"/>
    </location>
</feature>
<evidence type="ECO:0000256" key="2">
    <source>
        <dbReference type="ARBA" id="ARBA00006166"/>
    </source>
</evidence>
<comment type="subcellular location">
    <subcellularLocation>
        <location evidence="1">Membrane</location>
        <topology evidence="1">Single-pass type I membrane protein</topology>
    </subcellularLocation>
</comment>
<dbReference type="Ensembl" id="ENSPMGT00000006317.1">
    <property type="protein sequence ID" value="ENSPMGP00000005948.1"/>
    <property type="gene ID" value="ENSPMGG00000004999.1"/>
</dbReference>
<feature type="domain" description="Transmembrane protein TMEM132 sixth" evidence="9">
    <location>
        <begin position="216"/>
        <end position="325"/>
    </location>
</feature>
<dbReference type="PANTHER" id="PTHR13388">
    <property type="entry name" value="DETONATOR, ISOFORM E"/>
    <property type="match status" value="1"/>
</dbReference>
<keyword evidence="11" id="KW-1185">Reference proteome</keyword>
<dbReference type="InterPro" id="IPR031437">
    <property type="entry name" value="Ig_TMEM132_4th"/>
</dbReference>
<dbReference type="Pfam" id="PF23487">
    <property type="entry name" value="Ig_TMEM132_6th"/>
    <property type="match status" value="1"/>
</dbReference>
<evidence type="ECO:0000259" key="9">
    <source>
        <dbReference type="Pfam" id="PF23487"/>
    </source>
</evidence>
<evidence type="ECO:0000256" key="4">
    <source>
        <dbReference type="ARBA" id="ARBA00022989"/>
    </source>
</evidence>
<keyword evidence="4 6" id="KW-1133">Transmembrane helix</keyword>
<proteinExistence type="inferred from homology"/>
<evidence type="ECO:0000256" key="3">
    <source>
        <dbReference type="ARBA" id="ARBA00022692"/>
    </source>
</evidence>
<sequence length="559" mass="61062">LDKSILNTAILTSFPVSLPIIVLAVSRSGKVSDITSAVSCHSENNNIIKVSSDCSSVFVDGSESGEGHTCAQVRFSLGTLSGSLCLQVWAPSVPLQVSLADPVLNAIQGWDYYTDKGCVPVYQRTSVQVLTQFQALDSQGKTKHFLSSSDWLVDVTELVRDWLRIEDPRVASLGKGNSVIGRHPGKTTIYVVSAQWDGILGACDLMVTSDLVAPGDLSVQVVSGLGMTLSSSQSHPALVTKSKILHLSFLLCLLSQEASISVWLQFDDDSSALLSSFSDVPSFLRLSSLADSVIVVSPGSRQRIFATGDGGGPLLHTELMVATCQNRPLTSNLLTEDDQENSGGLRRLARGSGWIRVNLDMDYPPTFNPDEFEFEFGDTLDGNLYTANLEEEKKEFVKKPNPKSSSNDIVQSNNLEKAILMPNQEEGMIFFAPSHEKENWEDEMEGDFDLEVGLGAILSLICLLTILFLANCLPCALRDKRKKNDIIAEECTELHGEPIKDDNAPRKLENLEESGKSNVGKDTKVEQGTIVEYAKEVEIIYAVPDFCCLKTSKMEVVHF</sequence>
<evidence type="ECO:0000259" key="7">
    <source>
        <dbReference type="Pfam" id="PF16070"/>
    </source>
</evidence>
<dbReference type="Pfam" id="PF16070">
    <property type="entry name" value="Ig_TMEM132_4th"/>
    <property type="match status" value="1"/>
</dbReference>
<dbReference type="InterPro" id="IPR055424">
    <property type="entry name" value="Ig_TMEM132_6th"/>
</dbReference>
<evidence type="ECO:0000313" key="11">
    <source>
        <dbReference type="Proteomes" id="UP000261520"/>
    </source>
</evidence>
<protein>
    <submittedName>
        <fullName evidence="10">Uncharacterized protein</fullName>
    </submittedName>
</protein>
<dbReference type="GO" id="GO:0016020">
    <property type="term" value="C:membrane"/>
    <property type="evidence" value="ECO:0007669"/>
    <property type="project" value="UniProtKB-SubCell"/>
</dbReference>
<dbReference type="InterPro" id="IPR026307">
    <property type="entry name" value="TMEM132"/>
</dbReference>
<dbReference type="PANTHER" id="PTHR13388:SF29">
    <property type="entry name" value="TRANSMEMBRANE PROTEIN 132C ISOFORM X1"/>
    <property type="match status" value="1"/>
</dbReference>
<dbReference type="Proteomes" id="UP000261520">
    <property type="component" value="Unplaced"/>
</dbReference>
<feature type="transmembrane region" description="Helical" evidence="6">
    <location>
        <begin position="452"/>
        <end position="473"/>
    </location>
</feature>
<keyword evidence="3 6" id="KW-0812">Transmembrane</keyword>
<evidence type="ECO:0000259" key="8">
    <source>
        <dbReference type="Pfam" id="PF23486"/>
    </source>
</evidence>
<name>A0A3B3ZMS9_9GOBI</name>
<evidence type="ECO:0000256" key="1">
    <source>
        <dbReference type="ARBA" id="ARBA00004479"/>
    </source>
</evidence>
<evidence type="ECO:0000256" key="6">
    <source>
        <dbReference type="SAM" id="Phobius"/>
    </source>
</evidence>
<dbReference type="AlphaFoldDB" id="A0A3B3ZMS9"/>
<reference evidence="10" key="2">
    <citation type="submission" date="2025-09" db="UniProtKB">
        <authorList>
            <consortium name="Ensembl"/>
        </authorList>
    </citation>
    <scope>IDENTIFICATION</scope>
</reference>
<evidence type="ECO:0000313" key="10">
    <source>
        <dbReference type="Ensembl" id="ENSPMGP00000005948.1"/>
    </source>
</evidence>
<dbReference type="Pfam" id="PF23486">
    <property type="entry name" value="Ig_TMEM132_5th"/>
    <property type="match status" value="1"/>
</dbReference>
<comment type="similarity">
    <text evidence="2">Belongs to the TMEM132 family.</text>
</comment>